<dbReference type="GO" id="GO:0004857">
    <property type="term" value="F:enzyme inhibitor activity"/>
    <property type="evidence" value="ECO:0007669"/>
    <property type="project" value="InterPro"/>
</dbReference>
<dbReference type="InterPro" id="IPR006501">
    <property type="entry name" value="Pectinesterase_inhib_dom"/>
</dbReference>
<dbReference type="PANTHER" id="PTHR31707">
    <property type="entry name" value="PECTINESTERASE"/>
    <property type="match status" value="1"/>
</dbReference>
<dbReference type="GO" id="GO:0042545">
    <property type="term" value="P:cell wall modification"/>
    <property type="evidence" value="ECO:0007669"/>
    <property type="project" value="UniProtKB-UniRule"/>
</dbReference>
<comment type="pathway">
    <text evidence="1 10">Glycan metabolism; pectin degradation; 2-dehydro-3-deoxy-D-gluconate from pectin: step 1/5.</text>
</comment>
<evidence type="ECO:0000256" key="3">
    <source>
        <dbReference type="ARBA" id="ARBA00007786"/>
    </source>
</evidence>
<organism evidence="13">
    <name type="scientific">Araucaria cunninghamii</name>
    <name type="common">Hoop pine</name>
    <name type="synonym">Moreton Bay pine</name>
    <dbReference type="NCBI Taxonomy" id="56994"/>
    <lineage>
        <taxon>Eukaryota</taxon>
        <taxon>Viridiplantae</taxon>
        <taxon>Streptophyta</taxon>
        <taxon>Embryophyta</taxon>
        <taxon>Tracheophyta</taxon>
        <taxon>Spermatophyta</taxon>
        <taxon>Pinopsida</taxon>
        <taxon>Pinidae</taxon>
        <taxon>Conifers II</taxon>
        <taxon>Araucariales</taxon>
        <taxon>Araucariaceae</taxon>
        <taxon>Araucaria</taxon>
    </lineage>
</organism>
<accession>A0A0D6QUJ1</accession>
<protein>
    <recommendedName>
        <fullName evidence="4 10">Pectinesterase</fullName>
        <ecNumber evidence="4 10">3.1.1.11</ecNumber>
    </recommendedName>
</protein>
<feature type="domain" description="Pectinesterase inhibitor" evidence="12">
    <location>
        <begin position="66"/>
        <end position="220"/>
    </location>
</feature>
<evidence type="ECO:0000256" key="2">
    <source>
        <dbReference type="ARBA" id="ARBA00006027"/>
    </source>
</evidence>
<keyword evidence="11" id="KW-0472">Membrane</keyword>
<dbReference type="CDD" id="cd15798">
    <property type="entry name" value="PMEI-like_3"/>
    <property type="match status" value="1"/>
</dbReference>
<dbReference type="SUPFAM" id="SSF51126">
    <property type="entry name" value="Pectin lyase-like"/>
    <property type="match status" value="1"/>
</dbReference>
<evidence type="ECO:0000256" key="5">
    <source>
        <dbReference type="ARBA" id="ARBA00022801"/>
    </source>
</evidence>
<evidence type="ECO:0000256" key="6">
    <source>
        <dbReference type="ARBA" id="ARBA00023085"/>
    </source>
</evidence>
<dbReference type="GO" id="GO:0045490">
    <property type="term" value="P:pectin catabolic process"/>
    <property type="evidence" value="ECO:0007669"/>
    <property type="project" value="UniProtKB-UniRule"/>
</dbReference>
<dbReference type="Gene3D" id="2.160.20.10">
    <property type="entry name" value="Single-stranded right-handed beta-helix, Pectin lyase-like"/>
    <property type="match status" value="1"/>
</dbReference>
<evidence type="ECO:0000256" key="7">
    <source>
        <dbReference type="ARBA" id="ARBA00023157"/>
    </source>
</evidence>
<keyword evidence="5 10" id="KW-0378">Hydrolase</keyword>
<keyword evidence="11" id="KW-1133">Transmembrane helix</keyword>
<dbReference type="FunFam" id="2.160.20.10:FF:000001">
    <property type="entry name" value="Pectinesterase"/>
    <property type="match status" value="1"/>
</dbReference>
<dbReference type="Pfam" id="PF04043">
    <property type="entry name" value="PMEI"/>
    <property type="match status" value="1"/>
</dbReference>
<dbReference type="GO" id="GO:0030599">
    <property type="term" value="F:pectinesterase activity"/>
    <property type="evidence" value="ECO:0007669"/>
    <property type="project" value="UniProtKB-UniRule"/>
</dbReference>
<comment type="similarity">
    <text evidence="2">In the N-terminal section; belongs to the PMEI family.</text>
</comment>
<dbReference type="EC" id="3.1.1.11" evidence="4 10"/>
<dbReference type="NCBIfam" id="TIGR01614">
    <property type="entry name" value="PME_inhib"/>
    <property type="match status" value="1"/>
</dbReference>
<evidence type="ECO:0000256" key="4">
    <source>
        <dbReference type="ARBA" id="ARBA00013229"/>
    </source>
</evidence>
<dbReference type="SUPFAM" id="SSF101148">
    <property type="entry name" value="Plant invertase/pectin methylesterase inhibitor"/>
    <property type="match status" value="1"/>
</dbReference>
<dbReference type="InterPro" id="IPR033131">
    <property type="entry name" value="Pectinesterase_Asp_AS"/>
</dbReference>
<dbReference type="Pfam" id="PF01095">
    <property type="entry name" value="Pectinesterase"/>
    <property type="match status" value="1"/>
</dbReference>
<feature type="transmembrane region" description="Helical" evidence="11">
    <location>
        <begin position="24"/>
        <end position="45"/>
    </location>
</feature>
<dbReference type="EMBL" id="GCKF01044337">
    <property type="protein sequence ID" value="JAG94194.1"/>
    <property type="molecule type" value="Transcribed_RNA"/>
</dbReference>
<dbReference type="InterPro" id="IPR012334">
    <property type="entry name" value="Pectin_lyas_fold"/>
</dbReference>
<dbReference type="FunFam" id="1.20.140.40:FF:000010">
    <property type="entry name" value="Pectinesterase"/>
    <property type="match status" value="1"/>
</dbReference>
<proteinExistence type="inferred from homology"/>
<evidence type="ECO:0000259" key="12">
    <source>
        <dbReference type="SMART" id="SM00856"/>
    </source>
</evidence>
<feature type="active site" evidence="9">
    <location>
        <position position="427"/>
    </location>
</feature>
<keyword evidence="8" id="KW-0325">Glycoprotein</keyword>
<evidence type="ECO:0000256" key="11">
    <source>
        <dbReference type="SAM" id="Phobius"/>
    </source>
</evidence>
<dbReference type="InterPro" id="IPR000070">
    <property type="entry name" value="Pectinesterase_cat"/>
</dbReference>
<evidence type="ECO:0000256" key="1">
    <source>
        <dbReference type="ARBA" id="ARBA00005184"/>
    </source>
</evidence>
<dbReference type="SMART" id="SM00856">
    <property type="entry name" value="PMEI"/>
    <property type="match status" value="1"/>
</dbReference>
<keyword evidence="6 10" id="KW-0063">Aspartyl esterase</keyword>
<comment type="similarity">
    <text evidence="3">In the C-terminal section; belongs to the pectinesterase family.</text>
</comment>
<evidence type="ECO:0000256" key="10">
    <source>
        <dbReference type="RuleBase" id="RU000589"/>
    </source>
</evidence>
<evidence type="ECO:0000256" key="8">
    <source>
        <dbReference type="ARBA" id="ARBA00023180"/>
    </source>
</evidence>
<keyword evidence="11" id="KW-0812">Transmembrane</keyword>
<name>A0A0D6QUJ1_ARACU</name>
<dbReference type="AlphaFoldDB" id="A0A0D6QUJ1"/>
<dbReference type="PROSITE" id="PS00503">
    <property type="entry name" value="PECTINESTERASE_2"/>
    <property type="match status" value="1"/>
</dbReference>
<dbReference type="InterPro" id="IPR035513">
    <property type="entry name" value="Invertase/methylesterase_inhib"/>
</dbReference>
<dbReference type="UniPathway" id="UPA00545">
    <property type="reaction ID" value="UER00823"/>
</dbReference>
<keyword evidence="7" id="KW-1015">Disulfide bond</keyword>
<comment type="catalytic activity">
    <reaction evidence="10">
        <text>[(1-&gt;4)-alpha-D-galacturonosyl methyl ester](n) + n H2O = [(1-&gt;4)-alpha-D-galacturonosyl](n) + n methanol + n H(+)</text>
        <dbReference type="Rhea" id="RHEA:22380"/>
        <dbReference type="Rhea" id="RHEA-COMP:14570"/>
        <dbReference type="Rhea" id="RHEA-COMP:14573"/>
        <dbReference type="ChEBI" id="CHEBI:15377"/>
        <dbReference type="ChEBI" id="CHEBI:15378"/>
        <dbReference type="ChEBI" id="CHEBI:17790"/>
        <dbReference type="ChEBI" id="CHEBI:140522"/>
        <dbReference type="ChEBI" id="CHEBI:140523"/>
        <dbReference type="EC" id="3.1.1.11"/>
    </reaction>
</comment>
<evidence type="ECO:0000256" key="9">
    <source>
        <dbReference type="PROSITE-ProRule" id="PRU10040"/>
    </source>
</evidence>
<dbReference type="InterPro" id="IPR011050">
    <property type="entry name" value="Pectin_lyase_fold/virulence"/>
</dbReference>
<evidence type="ECO:0000313" key="13">
    <source>
        <dbReference type="EMBL" id="JAG94194.1"/>
    </source>
</evidence>
<reference evidence="13" key="1">
    <citation type="submission" date="2015-03" db="EMBL/GenBank/DDBJ databases">
        <title>A transcriptome of Araucaria cunninghamii, an australian fine timber species.</title>
        <authorList>
            <person name="Jing Yi C.J.Y."/>
            <person name="Yin San L.Y.S."/>
            <person name="Abdul Karim S.S."/>
            <person name="Wan Azmi N.N."/>
            <person name="Hercus R.R."/>
            <person name="Croft L.L."/>
        </authorList>
    </citation>
    <scope>NUCLEOTIDE SEQUENCE</scope>
    <source>
        <strain evidence="13">MI0301</strain>
        <tissue evidence="13">Leaf</tissue>
    </source>
</reference>
<sequence>MDSMDVSYERVDAGAVGRKRRSKIVVTVLASALVVAVVVCVGIGITRQGGDADGDLRKDYLRRWELRANAVKDACSTTLYPEFCASTIGNFPGLSHRPGKMEILNAAVKLGIQAVKLGSVHARSLYRPGLTFRQKTALHDCVELFDDTLDELYDTLSDIHNMTFMAVPRHAADLETLLSGAITNQDTCFEGFTLCKGHLKQDLKGGLRNVTHLVSNSLAMVRNISHEATRLLASSAKQSSHNRHLLSVFSSDEDGFPTWMSVGDRRLLQSSSSNITVNAIVAKDGSGHYTTIKAAVDAAPENSKTRHVIHIRRGTYQENVEVHKKKINLMFIGDGKGVTVVTGSLNVKDGSTTFHSATVAITGKAFVARDMTFENTAGPSKHQAVALRVGSDLSAFYRCSFKGYQDTLYVHSLRQFYRECDIHGTVDFIFGNAAVVFQNCNLYARKPMANQKIMYTAQGRQDPNQNTGISIHNCNVLAESDLMAAAKGLFPVYLGRPWKEYSRTVFMQSYLDGIIEPAGFLEWNGTFALSTLYYGEYMNRGPGAGTANRVKWPGYRVISSSAEANQFTVNQFIEGDSWLPSTGVKYAATLTG</sequence>
<dbReference type="Gene3D" id="1.20.140.40">
    <property type="entry name" value="Invertase/pectin methylesterase inhibitor family protein"/>
    <property type="match status" value="1"/>
</dbReference>